<dbReference type="Gene3D" id="2.60.40.10">
    <property type="entry name" value="Immunoglobulins"/>
    <property type="match status" value="1"/>
</dbReference>
<dbReference type="Pfam" id="PF08305">
    <property type="entry name" value="NPCBM"/>
    <property type="match status" value="1"/>
</dbReference>
<feature type="signal peptide" evidence="1">
    <location>
        <begin position="1"/>
        <end position="22"/>
    </location>
</feature>
<dbReference type="InterPro" id="IPR012938">
    <property type="entry name" value="Glc/Sorbosone_DH"/>
</dbReference>
<dbReference type="InterPro" id="IPR013222">
    <property type="entry name" value="Glyco_hyd_98_carb-bd"/>
</dbReference>
<dbReference type="InterPro" id="IPR035986">
    <property type="entry name" value="PKD_dom_sf"/>
</dbReference>
<evidence type="ECO:0000256" key="1">
    <source>
        <dbReference type="SAM" id="SignalP"/>
    </source>
</evidence>
<dbReference type="Pfam" id="PF07995">
    <property type="entry name" value="GSDH"/>
    <property type="match status" value="1"/>
</dbReference>
<dbReference type="Gene3D" id="2.120.10.30">
    <property type="entry name" value="TolB, C-terminal domain"/>
    <property type="match status" value="1"/>
</dbReference>
<gene>
    <name evidence="3" type="ORF">ACFOOI_18675</name>
</gene>
<dbReference type="PROSITE" id="PS50093">
    <property type="entry name" value="PKD"/>
    <property type="match status" value="1"/>
</dbReference>
<organism evidence="3 4">
    <name type="scientific">Lacihabitans lacunae</name>
    <dbReference type="NCBI Taxonomy" id="1028214"/>
    <lineage>
        <taxon>Bacteria</taxon>
        <taxon>Pseudomonadati</taxon>
        <taxon>Bacteroidota</taxon>
        <taxon>Cytophagia</taxon>
        <taxon>Cytophagales</taxon>
        <taxon>Leadbetterellaceae</taxon>
        <taxon>Lacihabitans</taxon>
    </lineage>
</organism>
<dbReference type="PANTHER" id="PTHR19328">
    <property type="entry name" value="HEDGEHOG-INTERACTING PROTEIN"/>
    <property type="match status" value="1"/>
</dbReference>
<dbReference type="InterPro" id="IPR000601">
    <property type="entry name" value="PKD_dom"/>
</dbReference>
<dbReference type="InterPro" id="IPR055015">
    <property type="entry name" value="GCX_COOH"/>
</dbReference>
<dbReference type="Gene3D" id="2.60.120.1060">
    <property type="entry name" value="NPCBM/NEW2 domain"/>
    <property type="match status" value="1"/>
</dbReference>
<keyword evidence="4" id="KW-1185">Reference proteome</keyword>
<name>A0ABV7YZF5_9BACT</name>
<evidence type="ECO:0000313" key="4">
    <source>
        <dbReference type="Proteomes" id="UP001595616"/>
    </source>
</evidence>
<dbReference type="Pfam" id="PF18911">
    <property type="entry name" value="PKD_4"/>
    <property type="match status" value="1"/>
</dbReference>
<dbReference type="InterPro" id="IPR011041">
    <property type="entry name" value="Quinoprot_gluc/sorb_DH_b-prop"/>
</dbReference>
<dbReference type="SMART" id="SM00089">
    <property type="entry name" value="PKD"/>
    <property type="match status" value="1"/>
</dbReference>
<dbReference type="InterPro" id="IPR011042">
    <property type="entry name" value="6-blade_b-propeller_TolB-like"/>
</dbReference>
<evidence type="ECO:0000313" key="3">
    <source>
        <dbReference type="EMBL" id="MFC3812694.1"/>
    </source>
</evidence>
<evidence type="ECO:0000259" key="2">
    <source>
        <dbReference type="PROSITE" id="PS50093"/>
    </source>
</evidence>
<dbReference type="InterPro" id="IPR038637">
    <property type="entry name" value="NPCBM_sf"/>
</dbReference>
<keyword evidence="1" id="KW-0732">Signal</keyword>
<dbReference type="InterPro" id="IPR022409">
    <property type="entry name" value="PKD/Chitinase_dom"/>
</dbReference>
<dbReference type="EMBL" id="JBHRYQ010000001">
    <property type="protein sequence ID" value="MFC3812694.1"/>
    <property type="molecule type" value="Genomic_DNA"/>
</dbReference>
<sequence length="1063" mass="115779">MKKGSILMIGVISIVLSISTFAQFPAGFSKVSVGNFDGPMGLTFDNDGRMFVWERTGKVFKVENNVKTLVIDIEEEVVTYGDYGLMGFVLDPEFLTNGKVYLSYVVDPYYLFNFGTENYNPYVSEQGATIARITRFTLNPNMNFSELVPNSRLVLLGETAQTGMPLTGIWHAGGDLKFGEDGSLLATFGDGAAGADYEDEAFALGILSQEEYDAKRLWRCQLQNSHAGKLLRLDPETGNGLASNPYYNPSAPRSAESRVWAKGLRNSFKFFVKQNSGVHNMEAGNPGVVFAGDVGQDTKEEINIIKTAGQNFGWPRFEGIDHSHLYNELFDPISFILPAIEWGRGGSTARVVSDNNILEVGSESFSSPNFTGGCVVGGLIYSGNIYPAEYQGKYFFADFNDSWVKVAGFDAMDNPTTISPFCSSCGGLTTFAYNPNDGLVYFSSISGEIAKIAYTPSGNQFPVANFNTDKYFGNNPLTVTFDASNSSDPENGLLTYAWDFGDGNVGAGVNISHQFNSPNNQVSNYIVTLTVTDDGGLTSVKTLKIFLNNTPPKILSTNLDSLFSFNRTGGVVQNLSAIVSDLEESNSNLTYSWEVELHHNQHFHPEFSSQSLSTSFILDAVPCDNNVYFYRFKFTVFDSDGLSTSYIKDLFPNCNSEDIVPPSQFNLKVQNITSDGFDILWSSITDNYNIKNIQIFVNGQSLGFFSKDMDLHHYTSTTSLFGKSQKVQIIARDFAGNPTVSPQLLFTPIASSCISSFTLSELVPQTWTNGFGPFEKNKSNGNDGNGDGGTLTLNGVTYTNGFGVHAPSELKFDISGLNFTHFGADVGIDDEVNDYSCGEVIFKVYLDGIESFNSGSVFPVSATQSINLPLAGATELKLEVDQANGSNCGDHGDWANTRLFNNCPSSDYEAPSFGMFLNGQFSQGNLDITWNEATDLIDSNIEYEVFLNGVLVQVVSSLTYQFQNMPVGINKVIVQALDDAGNRVNSNELVVIKCPENLLISNISSNVFNSGVISKDASVSISAENQISGASNVTYSAGNYILLLPGFLVDNGAVFLTKIEGCN</sequence>
<feature type="domain" description="PKD" evidence="2">
    <location>
        <begin position="462"/>
        <end position="520"/>
    </location>
</feature>
<dbReference type="InterPro" id="IPR013783">
    <property type="entry name" value="Ig-like_fold"/>
</dbReference>
<feature type="chain" id="PRO_5046123765" evidence="1">
    <location>
        <begin position="23"/>
        <end position="1063"/>
    </location>
</feature>
<protein>
    <submittedName>
        <fullName evidence="3">NPCBM/NEW2 domain-containing protein</fullName>
    </submittedName>
</protein>
<dbReference type="RefSeq" id="WP_379839585.1">
    <property type="nucleotide sequence ID" value="NZ_JBHRYQ010000001.1"/>
</dbReference>
<dbReference type="CDD" id="cd00146">
    <property type="entry name" value="PKD"/>
    <property type="match status" value="1"/>
</dbReference>
<dbReference type="SUPFAM" id="SSF49785">
    <property type="entry name" value="Galactose-binding domain-like"/>
    <property type="match status" value="1"/>
</dbReference>
<dbReference type="SUPFAM" id="SSF49299">
    <property type="entry name" value="PKD domain"/>
    <property type="match status" value="1"/>
</dbReference>
<accession>A0ABV7YZF5</accession>
<dbReference type="InterPro" id="IPR008979">
    <property type="entry name" value="Galactose-bd-like_sf"/>
</dbReference>
<reference evidence="4" key="1">
    <citation type="journal article" date="2019" name="Int. J. Syst. Evol. Microbiol.">
        <title>The Global Catalogue of Microorganisms (GCM) 10K type strain sequencing project: providing services to taxonomists for standard genome sequencing and annotation.</title>
        <authorList>
            <consortium name="The Broad Institute Genomics Platform"/>
            <consortium name="The Broad Institute Genome Sequencing Center for Infectious Disease"/>
            <person name="Wu L."/>
            <person name="Ma J."/>
        </authorList>
    </citation>
    <scope>NUCLEOTIDE SEQUENCE [LARGE SCALE GENOMIC DNA]</scope>
    <source>
        <strain evidence="4">CECT 7956</strain>
    </source>
</reference>
<dbReference type="SUPFAM" id="SSF50952">
    <property type="entry name" value="Soluble quinoprotein glucose dehydrogenase"/>
    <property type="match status" value="1"/>
</dbReference>
<dbReference type="SMART" id="SM00776">
    <property type="entry name" value="NPCBM"/>
    <property type="match status" value="1"/>
</dbReference>
<proteinExistence type="predicted"/>
<comment type="caution">
    <text evidence="3">The sequence shown here is derived from an EMBL/GenBank/DDBJ whole genome shotgun (WGS) entry which is preliminary data.</text>
</comment>
<dbReference type="Proteomes" id="UP001595616">
    <property type="component" value="Unassembled WGS sequence"/>
</dbReference>
<dbReference type="PANTHER" id="PTHR19328:SF13">
    <property type="entry name" value="HIPL1 PROTEIN"/>
    <property type="match status" value="1"/>
</dbReference>
<dbReference type="NCBIfam" id="NF045639">
    <property type="entry name" value="GCX_COOH"/>
    <property type="match status" value="1"/>
</dbReference>